<reference evidence="2" key="1">
    <citation type="submission" date="2017-02" db="EMBL/GenBank/DDBJ databases">
        <authorList>
            <person name="Rodrigo-Torres L."/>
            <person name="Arahal R.D."/>
            <person name="Lucena T."/>
        </authorList>
    </citation>
    <scope>NUCLEOTIDE SEQUENCE [LARGE SCALE GENOMIC DNA]</scope>
    <source>
        <strain evidence="2">CECT 7878</strain>
    </source>
</reference>
<accession>A0A1R4LHA1</accession>
<dbReference type="Proteomes" id="UP000188276">
    <property type="component" value="Unassembled WGS sequence"/>
</dbReference>
<dbReference type="RefSeq" id="WP_077334913.1">
    <property type="nucleotide sequence ID" value="NZ_FULE01000019.1"/>
</dbReference>
<name>A0A1R4LHA1_VIBR1</name>
<dbReference type="EMBL" id="FULE01000019">
    <property type="protein sequence ID" value="SJN55910.1"/>
    <property type="molecule type" value="Genomic_DNA"/>
</dbReference>
<dbReference type="STRING" id="1123498.VR7878_01503"/>
<dbReference type="AlphaFoldDB" id="A0A1R4LHA1"/>
<protein>
    <submittedName>
        <fullName evidence="1">Uncharacterized protein</fullName>
    </submittedName>
</protein>
<dbReference type="OrthoDB" id="6370238at2"/>
<organism evidence="1 2">
    <name type="scientific">Vibrio ruber (strain DSM 16370 / JCM 11486 / BCRC 17186 / CECT 7878 / LMG 23124 / VR1)</name>
    <dbReference type="NCBI Taxonomy" id="1123498"/>
    <lineage>
        <taxon>Bacteria</taxon>
        <taxon>Pseudomonadati</taxon>
        <taxon>Pseudomonadota</taxon>
        <taxon>Gammaproteobacteria</taxon>
        <taxon>Vibrionales</taxon>
        <taxon>Vibrionaceae</taxon>
        <taxon>Vibrio</taxon>
    </lineage>
</organism>
<sequence length="98" mass="10985">MSTKEWVYQSEQGFGLYQEMTLEKNNDNPAIIEIANPVDFRVNYSTNADGKAFGRLMAEIPADVFDEIAVAWCKQRKLQGAFGGPVGNEWGSPDCDYE</sequence>
<evidence type="ECO:0000313" key="1">
    <source>
        <dbReference type="EMBL" id="SJN55910.1"/>
    </source>
</evidence>
<evidence type="ECO:0000313" key="2">
    <source>
        <dbReference type="Proteomes" id="UP000188276"/>
    </source>
</evidence>
<keyword evidence="2" id="KW-1185">Reference proteome</keyword>
<gene>
    <name evidence="1" type="ORF">VR7878_01503</name>
</gene>
<proteinExistence type="predicted"/>